<reference evidence="1" key="1">
    <citation type="submission" date="2023-06" db="EMBL/GenBank/DDBJ databases">
        <title>Genome-scale phylogeny and comparative genomics of the fungal order Sordariales.</title>
        <authorList>
            <consortium name="Lawrence Berkeley National Laboratory"/>
            <person name="Hensen N."/>
            <person name="Bonometti L."/>
            <person name="Westerberg I."/>
            <person name="Brannstrom I.O."/>
            <person name="Guillou S."/>
            <person name="Cros-Aarteil S."/>
            <person name="Calhoun S."/>
            <person name="Haridas S."/>
            <person name="Kuo A."/>
            <person name="Mondo S."/>
            <person name="Pangilinan J."/>
            <person name="Riley R."/>
            <person name="LaButti K."/>
            <person name="Andreopoulos B."/>
            <person name="Lipzen A."/>
            <person name="Chen C."/>
            <person name="Yanf M."/>
            <person name="Daum C."/>
            <person name="Ng V."/>
            <person name="Clum A."/>
            <person name="Steindorff A."/>
            <person name="Ohm R."/>
            <person name="Martin F."/>
            <person name="Silar P."/>
            <person name="Natvig D."/>
            <person name="Lalanne C."/>
            <person name="Gautier V."/>
            <person name="Ament-velasquez S.L."/>
            <person name="Kruys A."/>
            <person name="Hutchinson M.I."/>
            <person name="Powell A.J."/>
            <person name="Barry K."/>
            <person name="Miller A.N."/>
            <person name="Grigoriev I.V."/>
            <person name="Debuchy R."/>
            <person name="Gladieux P."/>
            <person name="Thoren M.H."/>
            <person name="Johannesson H."/>
        </authorList>
    </citation>
    <scope>NUCLEOTIDE SEQUENCE</scope>
    <source>
        <strain evidence="1">SMH2392-1A</strain>
    </source>
</reference>
<dbReference type="GeneID" id="85318361"/>
<dbReference type="RefSeq" id="XP_060291441.1">
    <property type="nucleotide sequence ID" value="XM_060435091.1"/>
</dbReference>
<dbReference type="Proteomes" id="UP001172101">
    <property type="component" value="Unassembled WGS sequence"/>
</dbReference>
<name>A0AA39ZZ94_9PEZI</name>
<accession>A0AA39ZZ94</accession>
<proteinExistence type="predicted"/>
<dbReference type="AlphaFoldDB" id="A0AA39ZZ94"/>
<evidence type="ECO:0000313" key="1">
    <source>
        <dbReference type="EMBL" id="KAK0706347.1"/>
    </source>
</evidence>
<organism evidence="1 2">
    <name type="scientific">Lasiosphaeria miniovina</name>
    <dbReference type="NCBI Taxonomy" id="1954250"/>
    <lineage>
        <taxon>Eukaryota</taxon>
        <taxon>Fungi</taxon>
        <taxon>Dikarya</taxon>
        <taxon>Ascomycota</taxon>
        <taxon>Pezizomycotina</taxon>
        <taxon>Sordariomycetes</taxon>
        <taxon>Sordariomycetidae</taxon>
        <taxon>Sordariales</taxon>
        <taxon>Lasiosphaeriaceae</taxon>
        <taxon>Lasiosphaeria</taxon>
    </lineage>
</organism>
<evidence type="ECO:0000313" key="2">
    <source>
        <dbReference type="Proteomes" id="UP001172101"/>
    </source>
</evidence>
<protein>
    <submittedName>
        <fullName evidence="1">Uncharacterized protein</fullName>
    </submittedName>
</protein>
<sequence length="218" mass="24302">MEMLSINAGNGRAKVAPVVHVHTYIHVPNQGNVEVGSLLPGLDSFLLILELHVGKRGDAANLGLCWRIGICFMFFSSSFPLQPPTFRGPRLPVGLWPFVCFPTGSSSSWWCCYRLPPHLARRSWLVSCPARSEGAAGLWRKCANRGRGWDGFLSRNQPLQVPTVFLNVEVPRASGRPSMQAECRETLEVPRLGRPSHPTFLPRQVLSLCLFLQRTNED</sequence>
<keyword evidence="2" id="KW-1185">Reference proteome</keyword>
<comment type="caution">
    <text evidence="1">The sequence shown here is derived from an EMBL/GenBank/DDBJ whole genome shotgun (WGS) entry which is preliminary data.</text>
</comment>
<dbReference type="EMBL" id="JAUIRO010000007">
    <property type="protein sequence ID" value="KAK0706347.1"/>
    <property type="molecule type" value="Genomic_DNA"/>
</dbReference>
<gene>
    <name evidence="1" type="ORF">B0T26DRAFT_448070</name>
</gene>